<dbReference type="PANTHER" id="PTHR43409">
    <property type="entry name" value="ANAEROBIC MAGNESIUM-PROTOPORPHYRIN IX MONOMETHYL ESTER CYCLASE-RELATED"/>
    <property type="match status" value="1"/>
</dbReference>
<sequence>MRERLAYDMPPWRPPSEAYSVLIRVTRGCPWNRCAFCIMYKDIPFEVKSLEEIEQDLRVAREIYGEQAKRLFIGDSDSLVVKSTFLVKVLDEIYEYFPNLQRVTSYTRARTVANRKEEDLRKLRQHGLTRLHMGLESGGEEVLKMVNKGLTPEEAVVACKKALKAGFEVSYYVILGLGGQELSRVHTVETARVLNKANPHFIRLRTLIPVPGSDIYRWIEEGRFKPLITRMILDELITFLEHLESSSWVVADHISNPVYIEGRFPEDKEKILKELYKIRSSVPESSCPTDQLLL</sequence>
<dbReference type="SMART" id="SM00729">
    <property type="entry name" value="Elp3"/>
    <property type="match status" value="1"/>
</dbReference>
<dbReference type="EMBL" id="AP013035">
    <property type="protein sequence ID" value="BAT71563.1"/>
    <property type="molecule type" value="Genomic_DNA"/>
</dbReference>
<comment type="cofactor">
    <cofactor evidence="1">
        <name>[4Fe-4S] cluster</name>
        <dbReference type="ChEBI" id="CHEBI:49883"/>
    </cofactor>
</comment>
<keyword evidence="2" id="KW-0949">S-adenosyl-L-methionine</keyword>
<dbReference type="PROSITE" id="PS51918">
    <property type="entry name" value="RADICAL_SAM"/>
    <property type="match status" value="1"/>
</dbReference>
<dbReference type="Gene3D" id="3.20.20.70">
    <property type="entry name" value="Aldolase class I"/>
    <property type="match status" value="1"/>
</dbReference>
<evidence type="ECO:0000256" key="2">
    <source>
        <dbReference type="ARBA" id="ARBA00022691"/>
    </source>
</evidence>
<dbReference type="SUPFAM" id="SSF102114">
    <property type="entry name" value="Radical SAM enzymes"/>
    <property type="match status" value="1"/>
</dbReference>
<keyword evidence="5" id="KW-0411">Iron-sulfur</keyword>
<gene>
    <name evidence="7" type="ORF">TST_0758</name>
</gene>
<keyword evidence="3" id="KW-0479">Metal-binding</keyword>
<dbReference type="InterPro" id="IPR013785">
    <property type="entry name" value="Aldolase_TIM"/>
</dbReference>
<dbReference type="InterPro" id="IPR006638">
    <property type="entry name" value="Elp3/MiaA/NifB-like_rSAM"/>
</dbReference>
<dbReference type="Pfam" id="PF04055">
    <property type="entry name" value="Radical_SAM"/>
    <property type="match status" value="1"/>
</dbReference>
<dbReference type="GO" id="GO:0003824">
    <property type="term" value="F:catalytic activity"/>
    <property type="evidence" value="ECO:0007669"/>
    <property type="project" value="InterPro"/>
</dbReference>
<dbReference type="InterPro" id="IPR051198">
    <property type="entry name" value="BchE-like"/>
</dbReference>
<feature type="domain" description="Radical SAM core" evidence="6">
    <location>
        <begin position="15"/>
        <end position="247"/>
    </location>
</feature>
<evidence type="ECO:0000313" key="7">
    <source>
        <dbReference type="EMBL" id="BAT71563.1"/>
    </source>
</evidence>
<keyword evidence="8" id="KW-1185">Reference proteome</keyword>
<evidence type="ECO:0000256" key="5">
    <source>
        <dbReference type="ARBA" id="ARBA00023014"/>
    </source>
</evidence>
<dbReference type="AlphaFoldDB" id="A0A0S3QTA4"/>
<evidence type="ECO:0000313" key="8">
    <source>
        <dbReference type="Proteomes" id="UP000063234"/>
    </source>
</evidence>
<evidence type="ECO:0000256" key="3">
    <source>
        <dbReference type="ARBA" id="ARBA00022723"/>
    </source>
</evidence>
<dbReference type="InterPro" id="IPR007197">
    <property type="entry name" value="rSAM"/>
</dbReference>
<name>A0A0S3QTA4_THET7</name>
<dbReference type="SFLD" id="SFLDS00029">
    <property type="entry name" value="Radical_SAM"/>
    <property type="match status" value="1"/>
</dbReference>
<evidence type="ECO:0000256" key="4">
    <source>
        <dbReference type="ARBA" id="ARBA00023004"/>
    </source>
</evidence>
<evidence type="ECO:0000256" key="1">
    <source>
        <dbReference type="ARBA" id="ARBA00001966"/>
    </source>
</evidence>
<keyword evidence="4" id="KW-0408">Iron</keyword>
<dbReference type="SFLD" id="SFLDG01095">
    <property type="entry name" value="Uncharacterised_Radical_SAM_Su"/>
    <property type="match status" value="1"/>
</dbReference>
<proteinExistence type="predicted"/>
<dbReference type="SFLD" id="SFLDG01082">
    <property type="entry name" value="B12-binding_domain_containing"/>
    <property type="match status" value="1"/>
</dbReference>
<dbReference type="InterPro" id="IPR058240">
    <property type="entry name" value="rSAM_sf"/>
</dbReference>
<protein>
    <submittedName>
        <fullName evidence="7">Radical SAM domain protein</fullName>
    </submittedName>
</protein>
<dbReference type="GO" id="GO:0046872">
    <property type="term" value="F:metal ion binding"/>
    <property type="evidence" value="ECO:0007669"/>
    <property type="project" value="UniProtKB-KW"/>
</dbReference>
<dbReference type="CDD" id="cd01335">
    <property type="entry name" value="Radical_SAM"/>
    <property type="match status" value="1"/>
</dbReference>
<reference evidence="8" key="1">
    <citation type="journal article" date="2018" name="Science">
        <title>A primordial and reversible TCA cycle in a facultatively chemolithoautotrophic thermophile.</title>
        <authorList>
            <person name="Nunoura T."/>
            <person name="Chikaraishi Y."/>
            <person name="Izaki R."/>
            <person name="Suwa T."/>
            <person name="Sato T."/>
            <person name="Harada T."/>
            <person name="Mori K."/>
            <person name="Kato Y."/>
            <person name="Miyazaki M."/>
            <person name="Shimamura S."/>
            <person name="Yanagawa K."/>
            <person name="Shuto A."/>
            <person name="Ohkouchi N."/>
            <person name="Fujita N."/>
            <person name="Takaki Y."/>
            <person name="Atomi H."/>
            <person name="Takai K."/>
        </authorList>
    </citation>
    <scope>NUCLEOTIDE SEQUENCE [LARGE SCALE GENOMIC DNA]</scope>
    <source>
        <strain evidence="8">DSM 17441 / JCM 13301 / NBRC 103674 / ABI70S6</strain>
    </source>
</reference>
<dbReference type="KEGG" id="ttk:TST_0758"/>
<accession>A0A0S3QTA4</accession>
<organism evidence="7 8">
    <name type="scientific">Thermosulfidibacter takaii (strain DSM 17441 / JCM 13301 / NBRC 103674 / ABI70S6)</name>
    <dbReference type="NCBI Taxonomy" id="1298851"/>
    <lineage>
        <taxon>Bacteria</taxon>
        <taxon>Pseudomonadati</taxon>
        <taxon>Thermosulfidibacterota</taxon>
        <taxon>Thermosulfidibacteria</taxon>
        <taxon>Thermosulfidibacterales</taxon>
        <taxon>Thermosulfidibacteraceae</taxon>
    </lineage>
</organism>
<dbReference type="GO" id="GO:0051536">
    <property type="term" value="F:iron-sulfur cluster binding"/>
    <property type="evidence" value="ECO:0007669"/>
    <property type="project" value="UniProtKB-KW"/>
</dbReference>
<dbReference type="PANTHER" id="PTHR43409:SF4">
    <property type="entry name" value="RADICAL SAM SUPERFAMILY PROTEIN"/>
    <property type="match status" value="1"/>
</dbReference>
<dbReference type="STRING" id="1298851.TST_0758"/>
<evidence type="ECO:0000259" key="6">
    <source>
        <dbReference type="PROSITE" id="PS51918"/>
    </source>
</evidence>
<dbReference type="Proteomes" id="UP000063234">
    <property type="component" value="Chromosome"/>
</dbReference>